<keyword evidence="4" id="KW-0949">S-adenosyl-L-methionine</keyword>
<accession>A0ABS4RT55</accession>
<evidence type="ECO:0000256" key="1">
    <source>
        <dbReference type="ARBA" id="ARBA00011900"/>
    </source>
</evidence>
<dbReference type="RefSeq" id="WP_211082822.1">
    <property type="nucleotide sequence ID" value="NZ_JAGIKV010000008.1"/>
</dbReference>
<evidence type="ECO:0000256" key="4">
    <source>
        <dbReference type="ARBA" id="ARBA00022691"/>
    </source>
</evidence>
<keyword evidence="2 9" id="KW-0489">Methyltransferase</keyword>
<evidence type="ECO:0000256" key="5">
    <source>
        <dbReference type="ARBA" id="ARBA00022747"/>
    </source>
</evidence>
<keyword evidence="10" id="KW-1185">Reference proteome</keyword>
<keyword evidence="3 9" id="KW-0808">Transferase</keyword>
<comment type="caution">
    <text evidence="9">The sequence shown here is derived from an EMBL/GenBank/DDBJ whole genome shotgun (WGS) entry which is preliminary data.</text>
</comment>
<keyword evidence="5" id="KW-0680">Restriction system</keyword>
<evidence type="ECO:0000256" key="6">
    <source>
        <dbReference type="ARBA" id="ARBA00023125"/>
    </source>
</evidence>
<dbReference type="CDD" id="cd02440">
    <property type="entry name" value="AdoMet_MTases"/>
    <property type="match status" value="1"/>
</dbReference>
<comment type="catalytic activity">
    <reaction evidence="7">
        <text>a 2'-deoxyadenosine in DNA + S-adenosyl-L-methionine = an N(6)-methyl-2'-deoxyadenosine in DNA + S-adenosyl-L-homocysteine + H(+)</text>
        <dbReference type="Rhea" id="RHEA:15197"/>
        <dbReference type="Rhea" id="RHEA-COMP:12418"/>
        <dbReference type="Rhea" id="RHEA-COMP:12419"/>
        <dbReference type="ChEBI" id="CHEBI:15378"/>
        <dbReference type="ChEBI" id="CHEBI:57856"/>
        <dbReference type="ChEBI" id="CHEBI:59789"/>
        <dbReference type="ChEBI" id="CHEBI:90615"/>
        <dbReference type="ChEBI" id="CHEBI:90616"/>
        <dbReference type="EC" id="2.1.1.72"/>
    </reaction>
</comment>
<dbReference type="PROSITE" id="PS00092">
    <property type="entry name" value="N6_MTASE"/>
    <property type="match status" value="1"/>
</dbReference>
<dbReference type="EMBL" id="JAGIKV010000008">
    <property type="protein sequence ID" value="MBP2246063.1"/>
    <property type="molecule type" value="Genomic_DNA"/>
</dbReference>
<evidence type="ECO:0000313" key="10">
    <source>
        <dbReference type="Proteomes" id="UP000810207"/>
    </source>
</evidence>
<dbReference type="PANTHER" id="PTHR33841">
    <property type="entry name" value="DNA METHYLTRANSFERASE YEEA-RELATED"/>
    <property type="match status" value="1"/>
</dbReference>
<dbReference type="InterPro" id="IPR029063">
    <property type="entry name" value="SAM-dependent_MTases_sf"/>
</dbReference>
<dbReference type="Pfam" id="PF07669">
    <property type="entry name" value="Eco57I"/>
    <property type="match status" value="1"/>
</dbReference>
<dbReference type="GO" id="GO:0032259">
    <property type="term" value="P:methylation"/>
    <property type="evidence" value="ECO:0007669"/>
    <property type="project" value="UniProtKB-KW"/>
</dbReference>
<protein>
    <recommendedName>
        <fullName evidence="1">site-specific DNA-methyltransferase (adenine-specific)</fullName>
        <ecNumber evidence="1">2.1.1.72</ecNumber>
    </recommendedName>
</protein>
<evidence type="ECO:0000256" key="3">
    <source>
        <dbReference type="ARBA" id="ARBA00022679"/>
    </source>
</evidence>
<reference evidence="9 10" key="1">
    <citation type="submission" date="2021-03" db="EMBL/GenBank/DDBJ databases">
        <title>Genomic Encyclopedia of Type Strains, Phase IV (KMG-IV): sequencing the most valuable type-strain genomes for metagenomic binning, comparative biology and taxonomic classification.</title>
        <authorList>
            <person name="Goeker M."/>
        </authorList>
    </citation>
    <scope>NUCLEOTIDE SEQUENCE [LARGE SCALE GENOMIC DNA]</scope>
    <source>
        <strain evidence="9 10">DSM 21292</strain>
    </source>
</reference>
<evidence type="ECO:0000256" key="2">
    <source>
        <dbReference type="ARBA" id="ARBA00022603"/>
    </source>
</evidence>
<proteinExistence type="predicted"/>
<sequence>METKFLEEIDSNSEEVSIKRLNNANRDANEQFFTPVSVGLYMSSMFKPIIKSTIYFLDPGAGVGNLTASFIASIYNWAKKPKVIIAVLYEIDDSLLPELRRSMDYCVDFCKNMDVELRVVIKNEDFIKISAEALKENKEITKYDYIILNPPYKKLGVSSLYKKLTLDINIDVSNYYAAFVALSLKLLKKKSQLISITPRSFCNGLHFKAFRKIILESAKIEKLHKFKFRNDIFNDVLQETLIMFLTNNKQKASDKVEIIESNNDDFSNLVKARKEFSDVVFPNDNENIIRIIKEEDTKIVDTMHKMPCRIEELGINVSTGPVVDFREKLGLLSYEGDLLSIPIIYPENFGEGFIIWPIVGRKPGHLKEDSSNFNRLRPSGFYVLVKRFSSPEEKRRVVASVYDPFKVRSQYVAFDNKLNYFHVEKSGLGGLNIAKGLSLYLNSSLVDHYFRTFSGSTQVNVSDLKGLKYPTVDNMEILGESYGDILPSQKQIDITVRDLVLQ</sequence>
<dbReference type="GO" id="GO:0009007">
    <property type="term" value="F:site-specific DNA-methyltransferase (adenine-specific) activity"/>
    <property type="evidence" value="ECO:0007669"/>
    <property type="project" value="UniProtKB-EC"/>
</dbReference>
<evidence type="ECO:0000259" key="8">
    <source>
        <dbReference type="Pfam" id="PF07669"/>
    </source>
</evidence>
<dbReference type="InterPro" id="IPR011639">
    <property type="entry name" value="MethylTrfase_TaqI-like_dom"/>
</dbReference>
<dbReference type="Gene3D" id="3.40.50.150">
    <property type="entry name" value="Vaccinia Virus protein VP39"/>
    <property type="match status" value="1"/>
</dbReference>
<dbReference type="PRINTS" id="PR00507">
    <property type="entry name" value="N12N6MTFRASE"/>
</dbReference>
<dbReference type="InterPro" id="IPR002052">
    <property type="entry name" value="DNA_methylase_N6_adenine_CS"/>
</dbReference>
<organism evidence="9 10">
    <name type="scientific">Paenibacillus xylanexedens</name>
    <dbReference type="NCBI Taxonomy" id="528191"/>
    <lineage>
        <taxon>Bacteria</taxon>
        <taxon>Bacillati</taxon>
        <taxon>Bacillota</taxon>
        <taxon>Bacilli</taxon>
        <taxon>Bacillales</taxon>
        <taxon>Paenibacillaceae</taxon>
        <taxon>Paenibacillus</taxon>
    </lineage>
</organism>
<dbReference type="SUPFAM" id="SSF53335">
    <property type="entry name" value="S-adenosyl-L-methionine-dependent methyltransferases"/>
    <property type="match status" value="1"/>
</dbReference>
<gene>
    <name evidence="9" type="ORF">J2Z28_002692</name>
</gene>
<evidence type="ECO:0000313" key="9">
    <source>
        <dbReference type="EMBL" id="MBP2246063.1"/>
    </source>
</evidence>
<dbReference type="Proteomes" id="UP000810207">
    <property type="component" value="Unassembled WGS sequence"/>
</dbReference>
<feature type="domain" description="Type II methyltransferase M.TaqI-like" evidence="8">
    <location>
        <begin position="120"/>
        <end position="233"/>
    </location>
</feature>
<keyword evidence="6" id="KW-0238">DNA-binding</keyword>
<dbReference type="EC" id="2.1.1.72" evidence="1"/>
<evidence type="ECO:0000256" key="7">
    <source>
        <dbReference type="ARBA" id="ARBA00047942"/>
    </source>
</evidence>
<name>A0ABS4RT55_PAEXY</name>
<dbReference type="PANTHER" id="PTHR33841:SF6">
    <property type="entry name" value="TYPE II METHYLTRANSFERASE M.HINDII"/>
    <property type="match status" value="1"/>
</dbReference>
<dbReference type="InterPro" id="IPR050953">
    <property type="entry name" value="N4_N6_ade-DNA_methylase"/>
</dbReference>